<keyword evidence="1" id="KW-0732">Signal</keyword>
<dbReference type="Gene3D" id="1.25.40.10">
    <property type="entry name" value="Tetratricopeptide repeat domain"/>
    <property type="match status" value="1"/>
</dbReference>
<accession>A0A9X2EM39</accession>
<dbReference type="Pfam" id="PF09699">
    <property type="entry name" value="Paired_CXXCH_1"/>
    <property type="match status" value="1"/>
</dbReference>
<sequence>MINIAGVTNFPISLICFVLLGCGNENFAVTDPPEELPAALATEATYVGAGQCAECHKDQTAAWQGSHHQMAMQVANSNSVLGDFSGIEFKHREQATSFYLRDHQYYVRTDGPDGNTHEYPVAYTFGIHPLQQYLIELDGGRLQALSIAWDSRAKSQGGQRWFHLYPDQRLDHQHPLHWTALDQNWNFMCADCHSTNLHKNYDLKTNSYQTTWSDINVGCEACHGPGSRHLQWAMTDDKPIQDKGLTITLANPATQNWAIDAQTGIAKLDSSTANQRELETCAQCHSRRSTHIPGAQAGGKLLDHFNLALLQAPLYHADGQPNGEVFVYGSFLQSKMYAAGVTCSHCHNPHSVELRASVDTLCSQCHSPERFAAAEHHFHPPQSTGSRCVNCHMPAKNFMQVDGRRDHSFRIPRPDLSTTLNTPNACSGCHQDKSSQWAAKILQQKFGAPENHYGQALHAGLHGDLDAEKKLLDLIQDVKQPIVARASAIRLIPDYLTAQSAQRLVQIAQEDEPLLGLALAQSLDQLPEQLRLMVGVPLLFDQMEVTRSLTANALTSAAIEQLPEDVQWKFSEALASYVASERFNSDRPESLVNLASLHAQRGNTAQAEAFYRKALSIATHYTPAYINFADFYRVIGREADAEGILQQALGKAEDTAVIQHALGLSFVRQGRHEEAMPMLKASAENKQAQSRYIYVYAIAVHSAGNPDQALNILETGFNQFPQNPDIIHALISIGRESGNLEIARKYEQLIRSQ</sequence>
<dbReference type="InterPro" id="IPR019734">
    <property type="entry name" value="TPR_rpt"/>
</dbReference>
<dbReference type="SUPFAM" id="SSF48452">
    <property type="entry name" value="TPR-like"/>
    <property type="match status" value="1"/>
</dbReference>
<dbReference type="SMART" id="SM00028">
    <property type="entry name" value="TPR"/>
    <property type="match status" value="4"/>
</dbReference>
<feature type="domain" description="Cytochrome c-552/4" evidence="4">
    <location>
        <begin position="183"/>
        <end position="224"/>
    </location>
</feature>
<evidence type="ECO:0000259" key="3">
    <source>
        <dbReference type="Pfam" id="PF09699"/>
    </source>
</evidence>
<name>A0A9X2EM39_9GAMM</name>
<dbReference type="InterPro" id="IPR036280">
    <property type="entry name" value="Multihaem_cyt_sf"/>
</dbReference>
<dbReference type="InterPro" id="IPR023155">
    <property type="entry name" value="Cyt_c-552/4"/>
</dbReference>
<dbReference type="Proteomes" id="UP001139028">
    <property type="component" value="Unassembled WGS sequence"/>
</dbReference>
<dbReference type="PANTHER" id="PTHR35038">
    <property type="entry name" value="DISSIMILATORY SULFITE REDUCTASE SIRA"/>
    <property type="match status" value="1"/>
</dbReference>
<proteinExistence type="predicted"/>
<dbReference type="PANTHER" id="PTHR35038:SF8">
    <property type="entry name" value="C-TYPE POLYHEME CYTOCHROME OMCC"/>
    <property type="match status" value="1"/>
</dbReference>
<dbReference type="SUPFAM" id="SSF48695">
    <property type="entry name" value="Multiheme cytochromes"/>
    <property type="match status" value="1"/>
</dbReference>
<feature type="domain" description="Cytochrome c-552/4" evidence="4">
    <location>
        <begin position="51"/>
        <end position="78"/>
    </location>
</feature>
<dbReference type="AlphaFoldDB" id="A0A9X2EM39"/>
<feature type="repeat" description="TPR" evidence="2">
    <location>
        <begin position="588"/>
        <end position="621"/>
    </location>
</feature>
<evidence type="ECO:0000256" key="2">
    <source>
        <dbReference type="PROSITE-ProRule" id="PRU00339"/>
    </source>
</evidence>
<dbReference type="PROSITE" id="PS50005">
    <property type="entry name" value="TPR"/>
    <property type="match status" value="1"/>
</dbReference>
<dbReference type="EMBL" id="JALBWM010000037">
    <property type="protein sequence ID" value="MCO1334762.1"/>
    <property type="molecule type" value="Genomic_DNA"/>
</dbReference>
<dbReference type="Gene3D" id="1.10.1130.10">
    <property type="entry name" value="Flavocytochrome C3, Chain A"/>
    <property type="match status" value="2"/>
</dbReference>
<protein>
    <submittedName>
        <fullName evidence="5">Tetratricopeptide repeat protein</fullName>
    </submittedName>
</protein>
<evidence type="ECO:0000313" key="5">
    <source>
        <dbReference type="EMBL" id="MCO1334762.1"/>
    </source>
</evidence>
<dbReference type="InterPro" id="IPR010177">
    <property type="entry name" value="Paired_CXXCH_1"/>
</dbReference>
<keyword evidence="6" id="KW-1185">Reference proteome</keyword>
<organism evidence="5 6">
    <name type="scientific">Microbulbifer okhotskensis</name>
    <dbReference type="NCBI Taxonomy" id="2926617"/>
    <lineage>
        <taxon>Bacteria</taxon>
        <taxon>Pseudomonadati</taxon>
        <taxon>Pseudomonadota</taxon>
        <taxon>Gammaproteobacteria</taxon>
        <taxon>Cellvibrionales</taxon>
        <taxon>Microbulbiferaceae</taxon>
        <taxon>Microbulbifer</taxon>
    </lineage>
</organism>
<gene>
    <name evidence="5" type="ORF">MO867_10465</name>
</gene>
<comment type="caution">
    <text evidence="5">The sequence shown here is derived from an EMBL/GenBank/DDBJ whole genome shotgun (WGS) entry which is preliminary data.</text>
</comment>
<dbReference type="RefSeq" id="WP_252466389.1">
    <property type="nucleotide sequence ID" value="NZ_JALBWM010000037.1"/>
</dbReference>
<reference evidence="5" key="1">
    <citation type="journal article" date="2022" name="Arch. Microbiol.">
        <title>Microbulbifer okhotskensis sp. nov., isolated from a deep bottom sediment of the Okhotsk Sea.</title>
        <authorList>
            <person name="Romanenko L."/>
            <person name="Kurilenko V."/>
            <person name="Otstavnykh N."/>
            <person name="Velansky P."/>
            <person name="Isaeva M."/>
            <person name="Mikhailov V."/>
        </authorList>
    </citation>
    <scope>NUCLEOTIDE SEQUENCE</scope>
    <source>
        <strain evidence="5">OS29</strain>
    </source>
</reference>
<evidence type="ECO:0000313" key="6">
    <source>
        <dbReference type="Proteomes" id="UP001139028"/>
    </source>
</evidence>
<dbReference type="Pfam" id="PF13435">
    <property type="entry name" value="Cytochrome_C554"/>
    <property type="match status" value="2"/>
</dbReference>
<feature type="domain" description="Doubled CXXCH motif" evidence="3">
    <location>
        <begin position="339"/>
        <end position="369"/>
    </location>
</feature>
<evidence type="ECO:0000256" key="1">
    <source>
        <dbReference type="ARBA" id="ARBA00022729"/>
    </source>
</evidence>
<dbReference type="Pfam" id="PF14559">
    <property type="entry name" value="TPR_19"/>
    <property type="match status" value="1"/>
</dbReference>
<evidence type="ECO:0000259" key="4">
    <source>
        <dbReference type="Pfam" id="PF13435"/>
    </source>
</evidence>
<keyword evidence="2" id="KW-0802">TPR repeat</keyword>
<dbReference type="InterPro" id="IPR051829">
    <property type="entry name" value="Multiheme_Cytochr_ET"/>
</dbReference>
<dbReference type="GO" id="GO:0016491">
    <property type="term" value="F:oxidoreductase activity"/>
    <property type="evidence" value="ECO:0007669"/>
    <property type="project" value="TreeGrafter"/>
</dbReference>
<dbReference type="InterPro" id="IPR011990">
    <property type="entry name" value="TPR-like_helical_dom_sf"/>
</dbReference>